<accession>K7ZD15</accession>
<evidence type="ECO:0000313" key="2">
    <source>
        <dbReference type="Proteomes" id="UP000010077"/>
    </source>
</evidence>
<organism evidence="1 2">
    <name type="scientific">Candidatus Endolissoclinum faulkneri L2</name>
    <dbReference type="NCBI Taxonomy" id="1193729"/>
    <lineage>
        <taxon>Bacteria</taxon>
        <taxon>Pseudomonadati</taxon>
        <taxon>Pseudomonadota</taxon>
        <taxon>Alphaproteobacteria</taxon>
        <taxon>Rhodospirillales</taxon>
        <taxon>Rhodospirillaceae</taxon>
        <taxon>Candidatus Endolissoclinum</taxon>
    </lineage>
</organism>
<sequence>MALFNLLSTLVHLNLPNHTLKLISALFTYAVKVYLVY</sequence>
<dbReference type="Proteomes" id="UP000010077">
    <property type="component" value="Chromosome"/>
</dbReference>
<evidence type="ECO:0000313" key="1">
    <source>
        <dbReference type="EMBL" id="AFX99086.1"/>
    </source>
</evidence>
<dbReference type="HOGENOM" id="CLU_3341683_0_0_5"/>
<dbReference type="AlphaFoldDB" id="K7ZD15"/>
<keyword evidence="2" id="KW-1185">Reference proteome</keyword>
<dbReference type="EMBL" id="CP003539">
    <property type="protein sequence ID" value="AFX99086.1"/>
    <property type="molecule type" value="Genomic_DNA"/>
</dbReference>
<name>K7ZD15_9PROT</name>
<dbReference type="KEGG" id="thal:A1OE_902"/>
<gene>
    <name evidence="1" type="ORF">A1OE_902</name>
</gene>
<proteinExistence type="predicted"/>
<protein>
    <submittedName>
        <fullName evidence="1">Uncharacterized protein</fullName>
    </submittedName>
</protein>
<reference evidence="1 2" key="1">
    <citation type="journal article" date="2012" name="Proc. Natl. Acad. Sci. U.S.A.">
        <title>Genome streamlining and chemical defense in a coral reef symbiosis.</title>
        <authorList>
            <person name="Kwan J.C."/>
            <person name="Donia M.S."/>
            <person name="Han A.W."/>
            <person name="Hirose E."/>
            <person name="Haygood M.G."/>
            <person name="Schmidt E.W."/>
        </authorList>
    </citation>
    <scope>NUCLEOTIDE SEQUENCE [LARGE SCALE GENOMIC DNA]</scope>
    <source>
        <strain evidence="1 2">L2</strain>
    </source>
</reference>